<dbReference type="AlphaFoldDB" id="A5GA31"/>
<proteinExistence type="predicted"/>
<sequence length="107" mass="12258">MPLNIEIIGSLAAGDQIALKRHSIVRMRQRRISADEVKEALLSCRLIEDYPTDRPLPSGLVLGYTANDRVIHVVVAIDEDEPMLWVITVYEPTIDEWEEGFDRRRTV</sequence>
<gene>
    <name evidence="1" type="ordered locus">Gura_1360</name>
</gene>
<dbReference type="InterPro" id="IPR025354">
    <property type="entry name" value="DUF4258"/>
</dbReference>
<dbReference type="RefSeq" id="WP_011938278.1">
    <property type="nucleotide sequence ID" value="NC_009483.1"/>
</dbReference>
<dbReference type="KEGG" id="gur:Gura_1360"/>
<accession>A5GA31</accession>
<keyword evidence="2" id="KW-1185">Reference proteome</keyword>
<dbReference type="OrthoDB" id="9791640at2"/>
<dbReference type="Pfam" id="PF14076">
    <property type="entry name" value="DUF4258"/>
    <property type="match status" value="1"/>
</dbReference>
<protein>
    <recommendedName>
        <fullName evidence="3">DUF4258 domain-containing protein</fullName>
    </recommendedName>
</protein>
<reference evidence="1 2" key="1">
    <citation type="submission" date="2007-05" db="EMBL/GenBank/DDBJ databases">
        <title>Complete sequence of Geobacter uraniireducens Rf4.</title>
        <authorList>
            <consortium name="US DOE Joint Genome Institute"/>
            <person name="Copeland A."/>
            <person name="Lucas S."/>
            <person name="Lapidus A."/>
            <person name="Barry K."/>
            <person name="Detter J.C."/>
            <person name="Glavina del Rio T."/>
            <person name="Hammon N."/>
            <person name="Israni S."/>
            <person name="Dalin E."/>
            <person name="Tice H."/>
            <person name="Pitluck S."/>
            <person name="Chertkov O."/>
            <person name="Brettin T."/>
            <person name="Bruce D."/>
            <person name="Han C."/>
            <person name="Schmutz J."/>
            <person name="Larimer F."/>
            <person name="Land M."/>
            <person name="Hauser L."/>
            <person name="Kyrpides N."/>
            <person name="Mikhailova N."/>
            <person name="Shelobolina E."/>
            <person name="Aklujkar M."/>
            <person name="Lovley D."/>
            <person name="Richardson P."/>
        </authorList>
    </citation>
    <scope>NUCLEOTIDE SEQUENCE [LARGE SCALE GENOMIC DNA]</scope>
    <source>
        <strain evidence="1 2">Rf4</strain>
    </source>
</reference>
<evidence type="ECO:0000313" key="2">
    <source>
        <dbReference type="Proteomes" id="UP000006695"/>
    </source>
</evidence>
<name>A5GA31_GEOUR</name>
<organism evidence="1 2">
    <name type="scientific">Geotalea uraniireducens (strain Rf4)</name>
    <name type="common">Geobacter uraniireducens</name>
    <dbReference type="NCBI Taxonomy" id="351605"/>
    <lineage>
        <taxon>Bacteria</taxon>
        <taxon>Pseudomonadati</taxon>
        <taxon>Thermodesulfobacteriota</taxon>
        <taxon>Desulfuromonadia</taxon>
        <taxon>Geobacterales</taxon>
        <taxon>Geobacteraceae</taxon>
        <taxon>Geotalea</taxon>
    </lineage>
</organism>
<dbReference type="STRING" id="351605.Gura_1360"/>
<evidence type="ECO:0008006" key="3">
    <source>
        <dbReference type="Google" id="ProtNLM"/>
    </source>
</evidence>
<dbReference type="HOGENOM" id="CLU_161787_0_0_7"/>
<evidence type="ECO:0000313" key="1">
    <source>
        <dbReference type="EMBL" id="ABQ25561.1"/>
    </source>
</evidence>
<dbReference type="Proteomes" id="UP000006695">
    <property type="component" value="Chromosome"/>
</dbReference>
<dbReference type="EMBL" id="CP000698">
    <property type="protein sequence ID" value="ABQ25561.1"/>
    <property type="molecule type" value="Genomic_DNA"/>
</dbReference>